<evidence type="ECO:0000256" key="1">
    <source>
        <dbReference type="ARBA" id="ARBA00006620"/>
    </source>
</evidence>
<organism evidence="8 9">
    <name type="scientific">Carboxydothermus pertinax</name>
    <dbReference type="NCBI Taxonomy" id="870242"/>
    <lineage>
        <taxon>Bacteria</taxon>
        <taxon>Bacillati</taxon>
        <taxon>Bacillota</taxon>
        <taxon>Clostridia</taxon>
        <taxon>Thermoanaerobacterales</taxon>
        <taxon>Thermoanaerobacteraceae</taxon>
        <taxon>Carboxydothermus</taxon>
    </lineage>
</organism>
<dbReference type="Pfam" id="PF07927">
    <property type="entry name" value="HicA_toxin"/>
    <property type="match status" value="1"/>
</dbReference>
<proteinExistence type="inferred from homology"/>
<evidence type="ECO:0000313" key="8">
    <source>
        <dbReference type="EMBL" id="GAV23295.1"/>
    </source>
</evidence>
<comment type="similarity">
    <text evidence="1">Belongs to the HicA mRNA interferase family.</text>
</comment>
<evidence type="ECO:0000256" key="4">
    <source>
        <dbReference type="ARBA" id="ARBA00022759"/>
    </source>
</evidence>
<dbReference type="Proteomes" id="UP000187485">
    <property type="component" value="Unassembled WGS sequence"/>
</dbReference>
<sequence>MSKIKKRFQRILNNPTEAKWDQLKTILEHYGCYIVKGSKGSHWVVYHPEDMENNVTVPVHNNRVKAVYIRKLIQLLENIIDD</sequence>
<dbReference type="Gene3D" id="3.30.920.30">
    <property type="entry name" value="Hypothetical protein"/>
    <property type="match status" value="1"/>
</dbReference>
<dbReference type="RefSeq" id="WP_159433994.1">
    <property type="nucleotide sequence ID" value="NZ_BDJK01000041.1"/>
</dbReference>
<evidence type="ECO:0000313" key="9">
    <source>
        <dbReference type="Proteomes" id="UP000187485"/>
    </source>
</evidence>
<reference evidence="9" key="1">
    <citation type="submission" date="2016-12" db="EMBL/GenBank/DDBJ databases">
        <title>Draft Genome Sequences od Carboxydothermus pertinax and islandicus, Hydrogenogenic Carboxydotrophic Bacteria.</title>
        <authorList>
            <person name="Fukuyama Y."/>
            <person name="Ohmae K."/>
            <person name="Yoneda Y."/>
            <person name="Yoshida T."/>
            <person name="Sako Y."/>
        </authorList>
    </citation>
    <scope>NUCLEOTIDE SEQUENCE [LARGE SCALE GENOMIC DNA]</scope>
    <source>
        <strain evidence="9">Ug1</strain>
    </source>
</reference>
<evidence type="ECO:0008006" key="10">
    <source>
        <dbReference type="Google" id="ProtNLM"/>
    </source>
</evidence>
<keyword evidence="2" id="KW-1277">Toxin-antitoxin system</keyword>
<evidence type="ECO:0000256" key="3">
    <source>
        <dbReference type="ARBA" id="ARBA00022722"/>
    </source>
</evidence>
<dbReference type="GO" id="GO:0004519">
    <property type="term" value="F:endonuclease activity"/>
    <property type="evidence" value="ECO:0007669"/>
    <property type="project" value="UniProtKB-KW"/>
</dbReference>
<dbReference type="AlphaFoldDB" id="A0A1L8CWH9"/>
<protein>
    <recommendedName>
        <fullName evidence="10">Type II toxin-antitoxin system HicA family toxin</fullName>
    </recommendedName>
</protein>
<dbReference type="GO" id="GO:0003729">
    <property type="term" value="F:mRNA binding"/>
    <property type="evidence" value="ECO:0007669"/>
    <property type="project" value="InterPro"/>
</dbReference>
<dbReference type="SUPFAM" id="SSF54786">
    <property type="entry name" value="YcfA/nrd intein domain"/>
    <property type="match status" value="1"/>
</dbReference>
<keyword evidence="5" id="KW-0378">Hydrolase</keyword>
<dbReference type="EMBL" id="BDJK01000041">
    <property type="protein sequence ID" value="GAV23295.1"/>
    <property type="molecule type" value="Genomic_DNA"/>
</dbReference>
<evidence type="ECO:0000256" key="7">
    <source>
        <dbReference type="ARBA" id="ARBA00023016"/>
    </source>
</evidence>
<evidence type="ECO:0000256" key="2">
    <source>
        <dbReference type="ARBA" id="ARBA00022649"/>
    </source>
</evidence>
<dbReference type="OrthoDB" id="361893at2"/>
<dbReference type="GO" id="GO:0016787">
    <property type="term" value="F:hydrolase activity"/>
    <property type="evidence" value="ECO:0007669"/>
    <property type="project" value="UniProtKB-KW"/>
</dbReference>
<evidence type="ECO:0000256" key="5">
    <source>
        <dbReference type="ARBA" id="ARBA00022801"/>
    </source>
</evidence>
<dbReference type="STRING" id="870242.cpu_18050"/>
<dbReference type="InterPro" id="IPR038570">
    <property type="entry name" value="HicA_sf"/>
</dbReference>
<dbReference type="InterPro" id="IPR012933">
    <property type="entry name" value="HicA_mRNA_interferase"/>
</dbReference>
<keyword evidence="4" id="KW-0255">Endonuclease</keyword>
<keyword evidence="7" id="KW-0346">Stress response</keyword>
<keyword evidence="6" id="KW-0694">RNA-binding</keyword>
<evidence type="ECO:0000256" key="6">
    <source>
        <dbReference type="ARBA" id="ARBA00022884"/>
    </source>
</evidence>
<accession>A0A1L8CWH9</accession>
<comment type="caution">
    <text evidence="8">The sequence shown here is derived from an EMBL/GenBank/DDBJ whole genome shotgun (WGS) entry which is preliminary data.</text>
</comment>
<keyword evidence="9" id="KW-1185">Reference proteome</keyword>
<keyword evidence="3" id="KW-0540">Nuclease</keyword>
<gene>
    <name evidence="8" type="ORF">cpu_18050</name>
</gene>
<name>A0A1L8CWH9_9THEO</name>